<keyword evidence="9" id="KW-0472">Membrane</keyword>
<dbReference type="SMART" id="SM00856">
    <property type="entry name" value="PMEI"/>
    <property type="match status" value="1"/>
</dbReference>
<dbReference type="CDD" id="cd15799">
    <property type="entry name" value="PMEI-like_4"/>
    <property type="match status" value="1"/>
</dbReference>
<dbReference type="NCBIfam" id="TIGR01614">
    <property type="entry name" value="PME_inhib"/>
    <property type="match status" value="1"/>
</dbReference>
<comment type="similarity">
    <text evidence="4">In the C-terminal section; belongs to the pectinesterase family.</text>
</comment>
<reference evidence="11 12" key="1">
    <citation type="journal article" date="2014" name="Am. J. Bot.">
        <title>Genome assembly and annotation for red clover (Trifolium pratense; Fabaceae).</title>
        <authorList>
            <person name="Istvanek J."/>
            <person name="Jaros M."/>
            <person name="Krenek A."/>
            <person name="Repkova J."/>
        </authorList>
    </citation>
    <scope>NUCLEOTIDE SEQUENCE [LARGE SCALE GENOMIC DNA]</scope>
    <source>
        <strain evidence="12">cv. Tatra</strain>
        <tissue evidence="11">Young leaves</tissue>
    </source>
</reference>
<dbReference type="InterPro" id="IPR011050">
    <property type="entry name" value="Pectin_lyase_fold/virulence"/>
</dbReference>
<dbReference type="InterPro" id="IPR006501">
    <property type="entry name" value="Pectinesterase_inhib_dom"/>
</dbReference>
<evidence type="ECO:0000259" key="10">
    <source>
        <dbReference type="SMART" id="SM00856"/>
    </source>
</evidence>
<comment type="subcellular location">
    <subcellularLocation>
        <location evidence="1 8">Secreted</location>
        <location evidence="1 8">Cell wall</location>
    </subcellularLocation>
</comment>
<dbReference type="STRING" id="57577.A0A2K3LAZ3"/>
<evidence type="ECO:0000256" key="5">
    <source>
        <dbReference type="ARBA" id="ARBA00022512"/>
    </source>
</evidence>
<dbReference type="Pfam" id="PF04043">
    <property type="entry name" value="PMEI"/>
    <property type="match status" value="1"/>
</dbReference>
<dbReference type="GO" id="GO:0042545">
    <property type="term" value="P:cell wall modification"/>
    <property type="evidence" value="ECO:0007669"/>
    <property type="project" value="UniProtKB-UniRule"/>
</dbReference>
<dbReference type="SUPFAM" id="SSF101148">
    <property type="entry name" value="Plant invertase/pectin methylesterase inhibitor"/>
    <property type="match status" value="1"/>
</dbReference>
<keyword evidence="7 8" id="KW-0063">Aspartyl esterase</keyword>
<dbReference type="PROSITE" id="PS00800">
    <property type="entry name" value="PECTINESTERASE_1"/>
    <property type="match status" value="1"/>
</dbReference>
<dbReference type="PANTHER" id="PTHR31707">
    <property type="entry name" value="PECTINESTERASE"/>
    <property type="match status" value="1"/>
</dbReference>
<keyword evidence="5 8" id="KW-0134">Cell wall</keyword>
<protein>
    <recommendedName>
        <fullName evidence="8">Pectinesterase</fullName>
        <ecNumber evidence="8">3.1.1.11</ecNumber>
    </recommendedName>
</protein>
<dbReference type="EC" id="3.1.1.11" evidence="8"/>
<comment type="similarity">
    <text evidence="3">In the N-terminal section; belongs to the PMEI family.</text>
</comment>
<evidence type="ECO:0000256" key="1">
    <source>
        <dbReference type="ARBA" id="ARBA00004191"/>
    </source>
</evidence>
<evidence type="ECO:0000256" key="6">
    <source>
        <dbReference type="ARBA" id="ARBA00022801"/>
    </source>
</evidence>
<dbReference type="InterPro" id="IPR012334">
    <property type="entry name" value="Pectin_lyas_fold"/>
</dbReference>
<sequence>MATTNESLLDKPRKSIPKTFWLILSLVAIISSSALVVSNLNKPISFLHLSSAPNLCEHATDTESCLTHVSEVVQGSTLANTKDHKLSTLVSLLTKSTTQIQKAMDTANVIKRRINSHREEVALNDCEELMDLSMNRVWDSVLTLTKDNTDSQKDAHTWLSSVLTNHATCLDGLEGTSRAVMESDLQDLISRARSSLAVLVAVLPRKDHDEFTDESLNGEFPSWITSKDRRLLESSAANIQANIVVAKDGSGKFKTVAEAVASAPDNGKTRYVIYVKKGIYKEKVDISSKKKNVMLVGDGMDATIITGSLNVIDGTGTFQSATVAAVGDGFIAQDIGFQN</sequence>
<dbReference type="EMBL" id="ASHM01029465">
    <property type="protein sequence ID" value="PNX75712.1"/>
    <property type="molecule type" value="Genomic_DNA"/>
</dbReference>
<keyword evidence="6 8" id="KW-0378">Hydrolase</keyword>
<dbReference type="SUPFAM" id="SSF51126">
    <property type="entry name" value="Pectin lyase-like"/>
    <property type="match status" value="1"/>
</dbReference>
<evidence type="ECO:0000256" key="2">
    <source>
        <dbReference type="ARBA" id="ARBA00005184"/>
    </source>
</evidence>
<comment type="caution">
    <text evidence="11">The sequence shown here is derived from an EMBL/GenBank/DDBJ whole genome shotgun (WGS) entry which is preliminary data.</text>
</comment>
<feature type="domain" description="Pectinesterase inhibitor" evidence="10">
    <location>
        <begin position="47"/>
        <end position="198"/>
    </location>
</feature>
<evidence type="ECO:0000313" key="11">
    <source>
        <dbReference type="EMBL" id="PNX75712.1"/>
    </source>
</evidence>
<keyword evidence="8" id="KW-0961">Cell wall biogenesis/degradation</keyword>
<dbReference type="Proteomes" id="UP000236291">
    <property type="component" value="Unassembled WGS sequence"/>
</dbReference>
<reference evidence="11 12" key="2">
    <citation type="journal article" date="2017" name="Front. Plant Sci.">
        <title>Gene Classification and Mining of Molecular Markers Useful in Red Clover (Trifolium pratense) Breeding.</title>
        <authorList>
            <person name="Istvanek J."/>
            <person name="Dluhosova J."/>
            <person name="Dluhos P."/>
            <person name="Patkova L."/>
            <person name="Nedelnik J."/>
            <person name="Repkova J."/>
        </authorList>
    </citation>
    <scope>NUCLEOTIDE SEQUENCE [LARGE SCALE GENOMIC DNA]</scope>
    <source>
        <strain evidence="12">cv. Tatra</strain>
        <tissue evidence="11">Young leaves</tissue>
    </source>
</reference>
<evidence type="ECO:0000256" key="8">
    <source>
        <dbReference type="RuleBase" id="RU000589"/>
    </source>
</evidence>
<proteinExistence type="inferred from homology"/>
<evidence type="ECO:0000256" key="3">
    <source>
        <dbReference type="ARBA" id="ARBA00006027"/>
    </source>
</evidence>
<dbReference type="InterPro" id="IPR000070">
    <property type="entry name" value="Pectinesterase_cat"/>
</dbReference>
<feature type="transmembrane region" description="Helical" evidence="9">
    <location>
        <begin position="20"/>
        <end position="40"/>
    </location>
</feature>
<dbReference type="GO" id="GO:0030599">
    <property type="term" value="F:pectinesterase activity"/>
    <property type="evidence" value="ECO:0007669"/>
    <property type="project" value="UniProtKB-UniRule"/>
</dbReference>
<feature type="non-terminal residue" evidence="11">
    <location>
        <position position="339"/>
    </location>
</feature>
<dbReference type="UniPathway" id="UPA00545">
    <property type="reaction ID" value="UER00823"/>
</dbReference>
<comment type="function">
    <text evidence="8">Acts in the modification of cell walls via demethylesterification of cell wall pectin.</text>
</comment>
<keyword evidence="9" id="KW-0812">Transmembrane</keyword>
<dbReference type="GO" id="GO:0045490">
    <property type="term" value="P:pectin catabolic process"/>
    <property type="evidence" value="ECO:0007669"/>
    <property type="project" value="UniProtKB-UniRule"/>
</dbReference>
<organism evidence="11 12">
    <name type="scientific">Trifolium pratense</name>
    <name type="common">Red clover</name>
    <dbReference type="NCBI Taxonomy" id="57577"/>
    <lineage>
        <taxon>Eukaryota</taxon>
        <taxon>Viridiplantae</taxon>
        <taxon>Streptophyta</taxon>
        <taxon>Embryophyta</taxon>
        <taxon>Tracheophyta</taxon>
        <taxon>Spermatophyta</taxon>
        <taxon>Magnoliopsida</taxon>
        <taxon>eudicotyledons</taxon>
        <taxon>Gunneridae</taxon>
        <taxon>Pentapetalae</taxon>
        <taxon>rosids</taxon>
        <taxon>fabids</taxon>
        <taxon>Fabales</taxon>
        <taxon>Fabaceae</taxon>
        <taxon>Papilionoideae</taxon>
        <taxon>50 kb inversion clade</taxon>
        <taxon>NPAAA clade</taxon>
        <taxon>Hologalegina</taxon>
        <taxon>IRL clade</taxon>
        <taxon>Trifolieae</taxon>
        <taxon>Trifolium</taxon>
    </lineage>
</organism>
<evidence type="ECO:0000256" key="7">
    <source>
        <dbReference type="ARBA" id="ARBA00023085"/>
    </source>
</evidence>
<dbReference type="Gene3D" id="2.160.20.10">
    <property type="entry name" value="Single-stranded right-handed beta-helix, Pectin lyase-like"/>
    <property type="match status" value="1"/>
</dbReference>
<evidence type="ECO:0000256" key="9">
    <source>
        <dbReference type="SAM" id="Phobius"/>
    </source>
</evidence>
<gene>
    <name evidence="11" type="ORF">L195_g031653</name>
</gene>
<keyword evidence="9" id="KW-1133">Transmembrane helix</keyword>
<keyword evidence="8" id="KW-0964">Secreted</keyword>
<comment type="catalytic activity">
    <reaction evidence="8">
        <text>[(1-&gt;4)-alpha-D-galacturonosyl methyl ester](n) + n H2O = [(1-&gt;4)-alpha-D-galacturonosyl](n) + n methanol + n H(+)</text>
        <dbReference type="Rhea" id="RHEA:22380"/>
        <dbReference type="Rhea" id="RHEA-COMP:14570"/>
        <dbReference type="Rhea" id="RHEA-COMP:14573"/>
        <dbReference type="ChEBI" id="CHEBI:15377"/>
        <dbReference type="ChEBI" id="CHEBI:15378"/>
        <dbReference type="ChEBI" id="CHEBI:17790"/>
        <dbReference type="ChEBI" id="CHEBI:140522"/>
        <dbReference type="ChEBI" id="CHEBI:140523"/>
        <dbReference type="EC" id="3.1.1.11"/>
    </reaction>
</comment>
<accession>A0A2K3LAZ3</accession>
<dbReference type="ExpressionAtlas" id="A0A2K3LAZ3">
    <property type="expression patterns" value="baseline"/>
</dbReference>
<name>A0A2K3LAZ3_TRIPR</name>
<evidence type="ECO:0000313" key="12">
    <source>
        <dbReference type="Proteomes" id="UP000236291"/>
    </source>
</evidence>
<evidence type="ECO:0000256" key="4">
    <source>
        <dbReference type="ARBA" id="ARBA00007786"/>
    </source>
</evidence>
<dbReference type="AlphaFoldDB" id="A0A2K3LAZ3"/>
<dbReference type="InterPro" id="IPR035513">
    <property type="entry name" value="Invertase/methylesterase_inhib"/>
</dbReference>
<dbReference type="InterPro" id="IPR018040">
    <property type="entry name" value="Pectinesterase_Tyr_AS"/>
</dbReference>
<dbReference type="Gene3D" id="1.20.140.40">
    <property type="entry name" value="Invertase/pectin methylesterase inhibitor family protein"/>
    <property type="match status" value="1"/>
</dbReference>
<dbReference type="GO" id="GO:0004857">
    <property type="term" value="F:enzyme inhibitor activity"/>
    <property type="evidence" value="ECO:0007669"/>
    <property type="project" value="InterPro"/>
</dbReference>
<dbReference type="Pfam" id="PF01095">
    <property type="entry name" value="Pectinesterase"/>
    <property type="match status" value="1"/>
</dbReference>
<comment type="pathway">
    <text evidence="2 8">Glycan metabolism; pectin degradation; 2-dehydro-3-deoxy-D-gluconate from pectin: step 1/5.</text>
</comment>